<reference evidence="5 6" key="1">
    <citation type="submission" date="2020-07" db="EMBL/GenBank/DDBJ databases">
        <title>Pusillimonas sp. nov., isolated from poultry manure in Taiwan.</title>
        <authorList>
            <person name="Lin S.-Y."/>
            <person name="Tang Y.-S."/>
            <person name="Young C.-C."/>
        </authorList>
    </citation>
    <scope>NUCLEOTIDE SEQUENCE [LARGE SCALE GENOMIC DNA]</scope>
    <source>
        <strain evidence="5 6">CC-YST705</strain>
    </source>
</reference>
<dbReference type="RefSeq" id="WP_226954198.1">
    <property type="nucleotide sequence ID" value="NZ_JACDXW010000004.1"/>
</dbReference>
<comment type="similarity">
    <text evidence="1">Belongs to the HpcH/HpaI aldolase family.</text>
</comment>
<proteinExistence type="inferred from homology"/>
<dbReference type="SUPFAM" id="SSF51621">
    <property type="entry name" value="Phosphoenolpyruvate/pyruvate domain"/>
    <property type="match status" value="1"/>
</dbReference>
<protein>
    <submittedName>
        <fullName evidence="5">HpcH/HpaI aldolase/citrate lyase family protein</fullName>
    </submittedName>
</protein>
<evidence type="ECO:0000313" key="5">
    <source>
        <dbReference type="EMBL" id="MCB5363828.1"/>
    </source>
</evidence>
<comment type="caution">
    <text evidence="5">The sequence shown here is derived from an EMBL/GenBank/DDBJ whole genome shotgun (WGS) entry which is preliminary data.</text>
</comment>
<dbReference type="EMBL" id="JACDXW010000004">
    <property type="protein sequence ID" value="MCB5363828.1"/>
    <property type="molecule type" value="Genomic_DNA"/>
</dbReference>
<dbReference type="Pfam" id="PF03328">
    <property type="entry name" value="HpcH_HpaI"/>
    <property type="match status" value="1"/>
</dbReference>
<evidence type="ECO:0000256" key="2">
    <source>
        <dbReference type="ARBA" id="ARBA00022723"/>
    </source>
</evidence>
<feature type="domain" description="HpcH/HpaI aldolase/citrate lyase" evidence="4">
    <location>
        <begin position="18"/>
        <end position="244"/>
    </location>
</feature>
<name>A0ABS8CCT4_9BURK</name>
<keyword evidence="3 5" id="KW-0456">Lyase</keyword>
<keyword evidence="6" id="KW-1185">Reference proteome</keyword>
<organism evidence="5 6">
    <name type="scientific">Mesopusillimonas faecipullorum</name>
    <dbReference type="NCBI Taxonomy" id="2755040"/>
    <lineage>
        <taxon>Bacteria</taxon>
        <taxon>Pseudomonadati</taxon>
        <taxon>Pseudomonadota</taxon>
        <taxon>Betaproteobacteria</taxon>
        <taxon>Burkholderiales</taxon>
        <taxon>Alcaligenaceae</taxon>
        <taxon>Mesopusillimonas</taxon>
    </lineage>
</organism>
<dbReference type="InterPro" id="IPR050251">
    <property type="entry name" value="HpcH-HpaI_aldolase"/>
</dbReference>
<dbReference type="PANTHER" id="PTHR30502:SF0">
    <property type="entry name" value="PHOSPHOENOLPYRUVATE CARBOXYLASE FAMILY PROTEIN"/>
    <property type="match status" value="1"/>
</dbReference>
<dbReference type="InterPro" id="IPR015813">
    <property type="entry name" value="Pyrv/PenolPyrv_kinase-like_dom"/>
</dbReference>
<dbReference type="InterPro" id="IPR040442">
    <property type="entry name" value="Pyrv_kinase-like_dom_sf"/>
</dbReference>
<gene>
    <name evidence="5" type="ORF">H0484_08710</name>
</gene>
<accession>A0ABS8CCT4</accession>
<sequence>MQMPVNAFKQALAGQHTQLGLFLGMGHPVSAEILATCGFDFLLIDAEHGLTDLRGIQAQLQAIAAYPSPCLVRPPNHDASLIKQLLGVGVQTLLMPMVETAEQAQQLVRATRYPPRGIRGVGTGLERGARWNAVSDYFSQADAQTCLVVQIESRTALDNLDAIAQVEGVDAVFLGPSDLAASLGYLGQPGHPEVKQAIETALQRIRQHGKAAGVFCADPALAEGYRKSGASFMALGADTALLRSAALQLLSKVRPQTGTSTAGAGY</sequence>
<evidence type="ECO:0000259" key="4">
    <source>
        <dbReference type="Pfam" id="PF03328"/>
    </source>
</evidence>
<dbReference type="Gene3D" id="3.20.20.60">
    <property type="entry name" value="Phosphoenolpyruvate-binding domains"/>
    <property type="match status" value="1"/>
</dbReference>
<dbReference type="Proteomes" id="UP000776983">
    <property type="component" value="Unassembled WGS sequence"/>
</dbReference>
<dbReference type="PANTHER" id="PTHR30502">
    <property type="entry name" value="2-KETO-3-DEOXY-L-RHAMNONATE ALDOLASE"/>
    <property type="match status" value="1"/>
</dbReference>
<keyword evidence="2" id="KW-0479">Metal-binding</keyword>
<dbReference type="GO" id="GO:0016829">
    <property type="term" value="F:lyase activity"/>
    <property type="evidence" value="ECO:0007669"/>
    <property type="project" value="UniProtKB-KW"/>
</dbReference>
<evidence type="ECO:0000313" key="6">
    <source>
        <dbReference type="Proteomes" id="UP000776983"/>
    </source>
</evidence>
<dbReference type="InterPro" id="IPR005000">
    <property type="entry name" value="Aldolase/citrate-lyase_domain"/>
</dbReference>
<evidence type="ECO:0000256" key="1">
    <source>
        <dbReference type="ARBA" id="ARBA00005568"/>
    </source>
</evidence>
<evidence type="ECO:0000256" key="3">
    <source>
        <dbReference type="ARBA" id="ARBA00023239"/>
    </source>
</evidence>